<dbReference type="EnsemblPlants" id="ORUFI04G10190.1">
    <property type="protein sequence ID" value="ORUFI04G10190.1"/>
    <property type="gene ID" value="ORUFI04G10190"/>
</dbReference>
<organism evidence="2 3">
    <name type="scientific">Oryza rufipogon</name>
    <name type="common">Brownbeard rice</name>
    <name type="synonym">Asian wild rice</name>
    <dbReference type="NCBI Taxonomy" id="4529"/>
    <lineage>
        <taxon>Eukaryota</taxon>
        <taxon>Viridiplantae</taxon>
        <taxon>Streptophyta</taxon>
        <taxon>Embryophyta</taxon>
        <taxon>Tracheophyta</taxon>
        <taxon>Spermatophyta</taxon>
        <taxon>Magnoliopsida</taxon>
        <taxon>Liliopsida</taxon>
        <taxon>Poales</taxon>
        <taxon>Poaceae</taxon>
        <taxon>BOP clade</taxon>
        <taxon>Oryzoideae</taxon>
        <taxon>Oryzeae</taxon>
        <taxon>Oryzinae</taxon>
        <taxon>Oryza</taxon>
    </lineage>
</organism>
<reference evidence="3" key="1">
    <citation type="submission" date="2013-06" db="EMBL/GenBank/DDBJ databases">
        <authorList>
            <person name="Zhao Q."/>
        </authorList>
    </citation>
    <scope>NUCLEOTIDE SEQUENCE</scope>
    <source>
        <strain evidence="3">cv. W1943</strain>
    </source>
</reference>
<dbReference type="Proteomes" id="UP000008022">
    <property type="component" value="Unassembled WGS sequence"/>
</dbReference>
<keyword evidence="3" id="KW-1185">Reference proteome</keyword>
<evidence type="ECO:0000313" key="3">
    <source>
        <dbReference type="Proteomes" id="UP000008022"/>
    </source>
</evidence>
<name>A0A0E0P7U8_ORYRU</name>
<dbReference type="OMA" id="ACGQQIQ"/>
<protein>
    <submittedName>
        <fullName evidence="2">Uncharacterized protein</fullName>
    </submittedName>
</protein>
<proteinExistence type="predicted"/>
<feature type="region of interest" description="Disordered" evidence="1">
    <location>
        <begin position="47"/>
        <end position="90"/>
    </location>
</feature>
<sequence length="113" mass="11620">MHRRRPLRSSRATFTAPATPSRRTASFCSAVVGVRAVDPAVRGARSAACGQQIQQGKGASSDGSGRGGRARGSAQVWASAGDENGHNEGRTEMANVARVLIDLGRVGPSFSGA</sequence>
<feature type="compositionally biased region" description="Polar residues" evidence="1">
    <location>
        <begin position="10"/>
        <end position="22"/>
    </location>
</feature>
<evidence type="ECO:0000313" key="2">
    <source>
        <dbReference type="EnsemblPlants" id="ORUFI04G10190.1"/>
    </source>
</evidence>
<accession>A0A0E0P7U8</accession>
<dbReference type="HOGENOM" id="CLU_2137601_0_0_1"/>
<dbReference type="Gramene" id="ORUFI04G10190.1">
    <property type="protein sequence ID" value="ORUFI04G10190.1"/>
    <property type="gene ID" value="ORUFI04G10190"/>
</dbReference>
<feature type="region of interest" description="Disordered" evidence="1">
    <location>
        <begin position="1"/>
        <end position="22"/>
    </location>
</feature>
<evidence type="ECO:0000256" key="1">
    <source>
        <dbReference type="SAM" id="MobiDB-lite"/>
    </source>
</evidence>
<dbReference type="AlphaFoldDB" id="A0A0E0P7U8"/>
<reference evidence="2" key="2">
    <citation type="submission" date="2015-06" db="UniProtKB">
        <authorList>
            <consortium name="EnsemblPlants"/>
        </authorList>
    </citation>
    <scope>IDENTIFICATION</scope>
</reference>